<accession>A0A3F3LX35</accession>
<name>A0A3F3LX35_ENTFC</name>
<evidence type="ECO:0000313" key="2">
    <source>
        <dbReference type="EMBL" id="KAA0686059.1"/>
    </source>
</evidence>
<dbReference type="AlphaFoldDB" id="A0A3F3LX35"/>
<reference evidence="2 3" key="1">
    <citation type="submission" date="2018-07" db="EMBL/GenBank/DDBJ databases">
        <title>High quality draft genome sequencing of Enterococcus faecium exhibiting probiotic potential isolated from mucus of freshwater fish.</title>
        <authorList>
            <person name="El-Jeni R."/>
            <person name="Ghedira K."/>
            <person name="Abdelhak S."/>
            <person name="El-Bour M."/>
            <person name="Bouhaouala-Zahar B."/>
        </authorList>
    </citation>
    <scope>NUCLEOTIDE SEQUENCE [LARGE SCALE GENOMIC DNA]</scope>
    <source>
        <strain evidence="2 3">R.A73</strain>
    </source>
</reference>
<feature type="transmembrane region" description="Helical" evidence="1">
    <location>
        <begin position="75"/>
        <end position="95"/>
    </location>
</feature>
<evidence type="ECO:0000313" key="3">
    <source>
        <dbReference type="Proteomes" id="UP000448762"/>
    </source>
</evidence>
<feature type="transmembrane region" description="Helical" evidence="1">
    <location>
        <begin position="43"/>
        <end position="63"/>
    </location>
</feature>
<keyword evidence="1" id="KW-1133">Transmembrane helix</keyword>
<sequence length="128" mass="14133">MLIAKRILASIVAIPCFLLSIIVIAVNIISIPILLVIQILKKVVILFITLVWIGFIGLFIYGLSSLGFSETLSMFTVPTIGILILTLILSIFTFISDKIPDFLGIVSSFFLSIPKFLWGAEETEEAEE</sequence>
<feature type="transmembrane region" description="Helical" evidence="1">
    <location>
        <begin position="12"/>
        <end position="36"/>
    </location>
</feature>
<keyword evidence="1" id="KW-0472">Membrane</keyword>
<keyword evidence="1" id="KW-0812">Transmembrane</keyword>
<dbReference type="RefSeq" id="WP_002332881.1">
    <property type="nucleotide sequence ID" value="NZ_CANCXA010000017.1"/>
</dbReference>
<protein>
    <submittedName>
        <fullName evidence="2">Uncharacterized protein</fullName>
    </submittedName>
</protein>
<comment type="caution">
    <text evidence="2">The sequence shown here is derived from an EMBL/GenBank/DDBJ whole genome shotgun (WGS) entry which is preliminary data.</text>
</comment>
<dbReference type="EMBL" id="QOVC01000016">
    <property type="protein sequence ID" value="KAA0686059.1"/>
    <property type="molecule type" value="Genomic_DNA"/>
</dbReference>
<proteinExistence type="predicted"/>
<organism evidence="2 3">
    <name type="scientific">Enterococcus faecium</name>
    <name type="common">Streptococcus faecium</name>
    <dbReference type="NCBI Taxonomy" id="1352"/>
    <lineage>
        <taxon>Bacteria</taxon>
        <taxon>Bacillati</taxon>
        <taxon>Bacillota</taxon>
        <taxon>Bacilli</taxon>
        <taxon>Lactobacillales</taxon>
        <taxon>Enterococcaceae</taxon>
        <taxon>Enterococcus</taxon>
    </lineage>
</organism>
<evidence type="ECO:0000256" key="1">
    <source>
        <dbReference type="SAM" id="Phobius"/>
    </source>
</evidence>
<dbReference type="Proteomes" id="UP000448762">
    <property type="component" value="Unassembled WGS sequence"/>
</dbReference>
<gene>
    <name evidence="2" type="ORF">DTX73_14390</name>
</gene>